<feature type="region of interest" description="Disordered" evidence="1">
    <location>
        <begin position="160"/>
        <end position="190"/>
    </location>
</feature>
<gene>
    <name evidence="3" type="ORF">HNQ61_003425</name>
</gene>
<sequence length="190" mass="19358">MKITAWILPALAAVACARGNPVPGEAAAMAASPDSLRGRVEVTGSEPATFVVLIPADGRAVALAGQQPVLRALAGVEVAVTGRRTSPAAFQVAAVTARSVDGIPVTDGVLVRDGERWFLRMTDGGRVPLSNLPDALRGREGARIWVTGPPQGPVQTFGEITGPDGGPVTAEPLQPATPGGSPPLDVVPPR</sequence>
<comment type="caution">
    <text evidence="3">The sequence shown here is derived from an EMBL/GenBank/DDBJ whole genome shotgun (WGS) entry which is preliminary data.</text>
</comment>
<dbReference type="RefSeq" id="WP_170032563.1">
    <property type="nucleotide sequence ID" value="NZ_JABDTL010000001.1"/>
</dbReference>
<dbReference type="AlphaFoldDB" id="A0A841H1G3"/>
<evidence type="ECO:0000313" key="3">
    <source>
        <dbReference type="EMBL" id="MBB6071786.1"/>
    </source>
</evidence>
<accession>A0A841H1G3</accession>
<keyword evidence="4" id="KW-1185">Reference proteome</keyword>
<dbReference type="Proteomes" id="UP000582837">
    <property type="component" value="Unassembled WGS sequence"/>
</dbReference>
<reference evidence="3 4" key="1">
    <citation type="submission" date="2020-08" db="EMBL/GenBank/DDBJ databases">
        <title>Genomic Encyclopedia of Type Strains, Phase IV (KMG-IV): sequencing the most valuable type-strain genomes for metagenomic binning, comparative biology and taxonomic classification.</title>
        <authorList>
            <person name="Goeker M."/>
        </authorList>
    </citation>
    <scope>NUCLEOTIDE SEQUENCE [LARGE SCALE GENOMIC DNA]</scope>
    <source>
        <strain evidence="3 4">DSM 29007</strain>
    </source>
</reference>
<evidence type="ECO:0008006" key="5">
    <source>
        <dbReference type="Google" id="ProtNLM"/>
    </source>
</evidence>
<evidence type="ECO:0000256" key="2">
    <source>
        <dbReference type="SAM" id="SignalP"/>
    </source>
</evidence>
<evidence type="ECO:0000256" key="1">
    <source>
        <dbReference type="SAM" id="MobiDB-lite"/>
    </source>
</evidence>
<feature type="chain" id="PRO_5033055173" description="Lipoprotein" evidence="2">
    <location>
        <begin position="18"/>
        <end position="190"/>
    </location>
</feature>
<feature type="signal peptide" evidence="2">
    <location>
        <begin position="1"/>
        <end position="17"/>
    </location>
</feature>
<name>A0A841H1G3_9BACT</name>
<protein>
    <recommendedName>
        <fullName evidence="5">Lipoprotein</fullName>
    </recommendedName>
</protein>
<keyword evidence="2" id="KW-0732">Signal</keyword>
<dbReference type="EMBL" id="JACHIA010000010">
    <property type="protein sequence ID" value="MBB6071786.1"/>
    <property type="molecule type" value="Genomic_DNA"/>
</dbReference>
<organism evidence="3 4">
    <name type="scientific">Longimicrobium terrae</name>
    <dbReference type="NCBI Taxonomy" id="1639882"/>
    <lineage>
        <taxon>Bacteria</taxon>
        <taxon>Pseudomonadati</taxon>
        <taxon>Gemmatimonadota</taxon>
        <taxon>Longimicrobiia</taxon>
        <taxon>Longimicrobiales</taxon>
        <taxon>Longimicrobiaceae</taxon>
        <taxon>Longimicrobium</taxon>
    </lineage>
</organism>
<dbReference type="PROSITE" id="PS51257">
    <property type="entry name" value="PROKAR_LIPOPROTEIN"/>
    <property type="match status" value="1"/>
</dbReference>
<evidence type="ECO:0000313" key="4">
    <source>
        <dbReference type="Proteomes" id="UP000582837"/>
    </source>
</evidence>
<proteinExistence type="predicted"/>